<evidence type="ECO:0000259" key="17">
    <source>
        <dbReference type="PROSITE" id="PS50857"/>
    </source>
</evidence>
<dbReference type="GO" id="GO:0004129">
    <property type="term" value="F:cytochrome-c oxidase activity"/>
    <property type="evidence" value="ECO:0007669"/>
    <property type="project" value="UniProtKB-EC"/>
</dbReference>
<dbReference type="Pfam" id="PF13442">
    <property type="entry name" value="Cytochrome_CBB3"/>
    <property type="match status" value="1"/>
</dbReference>
<feature type="transmembrane region" description="Helical" evidence="16">
    <location>
        <begin position="91"/>
        <end position="108"/>
    </location>
</feature>
<evidence type="ECO:0000259" key="18">
    <source>
        <dbReference type="PROSITE" id="PS50999"/>
    </source>
</evidence>
<evidence type="ECO:0000256" key="4">
    <source>
        <dbReference type="ARBA" id="ARBA00022448"/>
    </source>
</evidence>
<dbReference type="Pfam" id="PF00116">
    <property type="entry name" value="COX2"/>
    <property type="match status" value="1"/>
</dbReference>
<dbReference type="EMBL" id="NSIT01000060">
    <property type="protein sequence ID" value="PJE79577.1"/>
    <property type="molecule type" value="Genomic_DNA"/>
</dbReference>
<dbReference type="Gene3D" id="1.10.760.10">
    <property type="entry name" value="Cytochrome c-like domain"/>
    <property type="match status" value="1"/>
</dbReference>
<dbReference type="SUPFAM" id="SSF81464">
    <property type="entry name" value="Cytochrome c oxidase subunit II-like, transmembrane region"/>
    <property type="match status" value="1"/>
</dbReference>
<evidence type="ECO:0000313" key="20">
    <source>
        <dbReference type="EMBL" id="PJE79577.1"/>
    </source>
</evidence>
<name>A0A2H9T8Q4_9ZZZZ</name>
<dbReference type="GO" id="GO:0020037">
    <property type="term" value="F:heme binding"/>
    <property type="evidence" value="ECO:0007669"/>
    <property type="project" value="InterPro"/>
</dbReference>
<keyword evidence="14 16" id="KW-0472">Membrane</keyword>
<dbReference type="GO" id="GO:0016491">
    <property type="term" value="F:oxidoreductase activity"/>
    <property type="evidence" value="ECO:0007669"/>
    <property type="project" value="UniProtKB-KW"/>
</dbReference>
<dbReference type="InterPro" id="IPR001505">
    <property type="entry name" value="Copper_CuA"/>
</dbReference>
<dbReference type="InterPro" id="IPR008972">
    <property type="entry name" value="Cupredoxin"/>
</dbReference>
<evidence type="ECO:0000256" key="1">
    <source>
        <dbReference type="ARBA" id="ARBA00004141"/>
    </source>
</evidence>
<keyword evidence="12" id="KW-0408">Iron</keyword>
<keyword evidence="20" id="KW-0560">Oxidoreductase</keyword>
<evidence type="ECO:0000256" key="7">
    <source>
        <dbReference type="ARBA" id="ARBA00022692"/>
    </source>
</evidence>
<evidence type="ECO:0000256" key="12">
    <source>
        <dbReference type="ARBA" id="ARBA00023004"/>
    </source>
</evidence>
<comment type="subcellular location">
    <subcellularLocation>
        <location evidence="1">Membrane</location>
        <topology evidence="1">Multi-pass membrane protein</topology>
    </subcellularLocation>
</comment>
<sequence>MMLPKKYLSPLAVFSGLLATTFPSWADWEMNMPRGVTAVSQSIHNLHMAIFLICVAIGIVVFGVMFYSIFKHRKSRGAKPEPFHESTTVEILWTTIPFLILVAMAVPATKTLIDLYNTDESEVDIKITGYQWKWQYEYLGEDVSFFSNMATPRAEIYNIRTKNPNYLLEVDNPVVVPVGKKIRFLVTGADVIHSWWVPDLAIKRDAIPGFINEAWTKIDTPGIYRGQCTELCGKDHAYMPVVVDARSEKDYRLWLAEKKQEAERIRELTEKTWNYDELMERGKKTYDLACAQCHQPNGMGMPPVFPALKDAPIAIEKEKIGEHIDIILNGRKGTAMQAFAKQLNDIEIAAVVTYERNAWGNNTGHVVTPQEVMEFRKTGKYIPQESPDIITNSNLSKPLNRRTTNITESNITESQNVSL</sequence>
<protein>
    <recommendedName>
        <fullName evidence="3">cytochrome-c oxidase</fullName>
        <ecNumber evidence="3">7.1.1.9</ecNumber>
    </recommendedName>
    <alternativeName>
        <fullName evidence="15">Cytochrome c oxidase polypeptide II</fullName>
    </alternativeName>
</protein>
<dbReference type="InterPro" id="IPR045187">
    <property type="entry name" value="CcO_II"/>
</dbReference>
<dbReference type="PANTHER" id="PTHR22888">
    <property type="entry name" value="CYTOCHROME C OXIDASE, SUBUNIT II"/>
    <property type="match status" value="1"/>
</dbReference>
<evidence type="ECO:0000256" key="16">
    <source>
        <dbReference type="SAM" id="Phobius"/>
    </source>
</evidence>
<dbReference type="PRINTS" id="PR01166">
    <property type="entry name" value="CYCOXIDASEII"/>
</dbReference>
<keyword evidence="8" id="KW-0479">Metal-binding</keyword>
<dbReference type="PROSITE" id="PS50857">
    <property type="entry name" value="COX2_CUA"/>
    <property type="match status" value="1"/>
</dbReference>
<comment type="caution">
    <text evidence="20">The sequence shown here is derived from an EMBL/GenBank/DDBJ whole genome shotgun (WGS) entry which is preliminary data.</text>
</comment>
<dbReference type="InterPro" id="IPR036909">
    <property type="entry name" value="Cyt_c-like_dom_sf"/>
</dbReference>
<dbReference type="InterPro" id="IPR009056">
    <property type="entry name" value="Cyt_c-like_dom"/>
</dbReference>
<feature type="domain" description="Cytochrome c" evidence="19">
    <location>
        <begin position="277"/>
        <end position="359"/>
    </location>
</feature>
<keyword evidence="11 16" id="KW-1133">Transmembrane helix</keyword>
<dbReference type="NCBIfam" id="TIGR02866">
    <property type="entry name" value="CoxB"/>
    <property type="match status" value="1"/>
</dbReference>
<comment type="similarity">
    <text evidence="2">Belongs to the cytochrome c oxidase subunit 2 family.</text>
</comment>
<feature type="domain" description="Cytochrome oxidase subunit II copper A binding" evidence="17">
    <location>
        <begin position="120"/>
        <end position="257"/>
    </location>
</feature>
<proteinExistence type="inferred from homology"/>
<dbReference type="Pfam" id="PF02790">
    <property type="entry name" value="COX2_TM"/>
    <property type="match status" value="1"/>
</dbReference>
<evidence type="ECO:0000256" key="11">
    <source>
        <dbReference type="ARBA" id="ARBA00022989"/>
    </source>
</evidence>
<dbReference type="PROSITE" id="PS00078">
    <property type="entry name" value="COX2"/>
    <property type="match status" value="1"/>
</dbReference>
<evidence type="ECO:0000256" key="5">
    <source>
        <dbReference type="ARBA" id="ARBA00022617"/>
    </source>
</evidence>
<keyword evidence="7 16" id="KW-0812">Transmembrane</keyword>
<dbReference type="GO" id="GO:0042773">
    <property type="term" value="P:ATP synthesis coupled electron transport"/>
    <property type="evidence" value="ECO:0007669"/>
    <property type="project" value="TreeGrafter"/>
</dbReference>
<dbReference type="PANTHER" id="PTHR22888:SF9">
    <property type="entry name" value="CYTOCHROME C OXIDASE SUBUNIT 2"/>
    <property type="match status" value="1"/>
</dbReference>
<evidence type="ECO:0000256" key="13">
    <source>
        <dbReference type="ARBA" id="ARBA00023008"/>
    </source>
</evidence>
<dbReference type="PROSITE" id="PS50999">
    <property type="entry name" value="COX2_TM"/>
    <property type="match status" value="1"/>
</dbReference>
<dbReference type="GO" id="GO:0016020">
    <property type="term" value="C:membrane"/>
    <property type="evidence" value="ECO:0007669"/>
    <property type="project" value="UniProtKB-SubCell"/>
</dbReference>
<dbReference type="SUPFAM" id="SSF46626">
    <property type="entry name" value="Cytochrome c"/>
    <property type="match status" value="1"/>
</dbReference>
<dbReference type="AlphaFoldDB" id="A0A2H9T8Q4"/>
<dbReference type="InterPro" id="IPR036257">
    <property type="entry name" value="Cyt_c_oxidase_su2_TM_sf"/>
</dbReference>
<keyword evidence="4" id="KW-0813">Transport</keyword>
<dbReference type="PROSITE" id="PS51007">
    <property type="entry name" value="CYTC"/>
    <property type="match status" value="1"/>
</dbReference>
<evidence type="ECO:0000256" key="3">
    <source>
        <dbReference type="ARBA" id="ARBA00012949"/>
    </source>
</evidence>
<dbReference type="GO" id="GO:0005507">
    <property type="term" value="F:copper ion binding"/>
    <property type="evidence" value="ECO:0007669"/>
    <property type="project" value="InterPro"/>
</dbReference>
<keyword evidence="13" id="KW-0186">Copper</keyword>
<evidence type="ECO:0000256" key="9">
    <source>
        <dbReference type="ARBA" id="ARBA00022967"/>
    </source>
</evidence>
<dbReference type="EC" id="7.1.1.9" evidence="3"/>
<accession>A0A2H9T8Q4</accession>
<dbReference type="SUPFAM" id="SSF49503">
    <property type="entry name" value="Cupredoxins"/>
    <property type="match status" value="1"/>
</dbReference>
<keyword evidence="10" id="KW-0249">Electron transport</keyword>
<evidence type="ECO:0000256" key="2">
    <source>
        <dbReference type="ARBA" id="ARBA00007866"/>
    </source>
</evidence>
<evidence type="ECO:0000256" key="8">
    <source>
        <dbReference type="ARBA" id="ARBA00022723"/>
    </source>
</evidence>
<evidence type="ECO:0000259" key="19">
    <source>
        <dbReference type="PROSITE" id="PS51007"/>
    </source>
</evidence>
<evidence type="ECO:0000256" key="6">
    <source>
        <dbReference type="ARBA" id="ARBA00022660"/>
    </source>
</evidence>
<keyword evidence="6" id="KW-0679">Respiratory chain</keyword>
<feature type="transmembrane region" description="Helical" evidence="16">
    <location>
        <begin position="50"/>
        <end position="70"/>
    </location>
</feature>
<dbReference type="InterPro" id="IPR011759">
    <property type="entry name" value="Cyt_c_oxidase_su2_TM_dom"/>
</dbReference>
<keyword evidence="5" id="KW-0349">Heme</keyword>
<dbReference type="InterPro" id="IPR002429">
    <property type="entry name" value="CcO_II-like_C"/>
</dbReference>
<reference evidence="20" key="1">
    <citation type="journal article" date="2017" name="Appl. Environ. Microbiol.">
        <title>Molecular characterization of an Endozoicomonas-like organism causing infection in king scallop Pecten maximus L.</title>
        <authorList>
            <person name="Cano I."/>
            <person name="van Aerle R."/>
            <person name="Ross S."/>
            <person name="Verner-Jeffreys D.W."/>
            <person name="Paley R.K."/>
            <person name="Rimmer G."/>
            <person name="Ryder D."/>
            <person name="Hooper P."/>
            <person name="Stone D."/>
            <person name="Feist S.W."/>
        </authorList>
    </citation>
    <scope>NUCLEOTIDE SEQUENCE</scope>
</reference>
<dbReference type="Gene3D" id="2.60.40.420">
    <property type="entry name" value="Cupredoxins - blue copper proteins"/>
    <property type="match status" value="1"/>
</dbReference>
<dbReference type="Gene3D" id="1.10.287.90">
    <property type="match status" value="1"/>
</dbReference>
<evidence type="ECO:0000256" key="15">
    <source>
        <dbReference type="ARBA" id="ARBA00031389"/>
    </source>
</evidence>
<feature type="domain" description="Cytochrome oxidase subunit II transmembrane region profile" evidence="18">
    <location>
        <begin position="22"/>
        <end position="119"/>
    </location>
</feature>
<gene>
    <name evidence="20" type="primary">ctaC</name>
    <name evidence="20" type="ORF">CI610_01447</name>
</gene>
<evidence type="ECO:0000256" key="10">
    <source>
        <dbReference type="ARBA" id="ARBA00022982"/>
    </source>
</evidence>
<dbReference type="InterPro" id="IPR014222">
    <property type="entry name" value="Cyt_c_oxidase_su2"/>
</dbReference>
<organism evidence="20">
    <name type="scientific">invertebrate metagenome</name>
    <dbReference type="NCBI Taxonomy" id="1711999"/>
    <lineage>
        <taxon>unclassified sequences</taxon>
        <taxon>metagenomes</taxon>
        <taxon>organismal metagenomes</taxon>
    </lineage>
</organism>
<evidence type="ECO:0000256" key="14">
    <source>
        <dbReference type="ARBA" id="ARBA00023136"/>
    </source>
</evidence>
<keyword evidence="9" id="KW-1278">Translocase</keyword>